<keyword evidence="2" id="KW-0472">Membrane</keyword>
<feature type="domain" description="Alpha/beta-hydrolase catalytic" evidence="3">
    <location>
        <begin position="236"/>
        <end position="396"/>
    </location>
</feature>
<feature type="transmembrane region" description="Helical" evidence="2">
    <location>
        <begin position="89"/>
        <end position="110"/>
    </location>
</feature>
<keyword evidence="5" id="KW-1185">Reference proteome</keyword>
<evidence type="ECO:0000256" key="2">
    <source>
        <dbReference type="SAM" id="Phobius"/>
    </source>
</evidence>
<dbReference type="Proteomes" id="UP000035721">
    <property type="component" value="Unassembled WGS sequence"/>
</dbReference>
<dbReference type="InterPro" id="IPR027787">
    <property type="entry name" value="Alpha/beta-hydrolase_catalytic"/>
</dbReference>
<organism evidence="4 5">
    <name type="scientific">Nostocoides japonicum T1-X7</name>
    <dbReference type="NCBI Taxonomy" id="1194083"/>
    <lineage>
        <taxon>Bacteria</taxon>
        <taxon>Bacillati</taxon>
        <taxon>Actinomycetota</taxon>
        <taxon>Actinomycetes</taxon>
        <taxon>Micrococcales</taxon>
        <taxon>Intrasporangiaceae</taxon>
        <taxon>Nostocoides</taxon>
    </lineage>
</organism>
<feature type="transmembrane region" description="Helical" evidence="2">
    <location>
        <begin position="189"/>
        <end position="208"/>
    </location>
</feature>
<feature type="transmembrane region" description="Helical" evidence="2">
    <location>
        <begin position="62"/>
        <end position="83"/>
    </location>
</feature>
<gene>
    <name evidence="4" type="ORF">BN12_2470006</name>
</gene>
<feature type="transmembrane region" description="Helical" evidence="2">
    <location>
        <begin position="157"/>
        <end position="177"/>
    </location>
</feature>
<evidence type="ECO:0000313" key="4">
    <source>
        <dbReference type="EMBL" id="CCH78059.1"/>
    </source>
</evidence>
<dbReference type="AlphaFoldDB" id="A0A077M1H7"/>
<keyword evidence="2" id="KW-0812">Transmembrane</keyword>
<dbReference type="RefSeq" id="WP_048555005.1">
    <property type="nucleotide sequence ID" value="NZ_HF570958.1"/>
</dbReference>
<dbReference type="ESTHER" id="9mico-a0a077m1h7">
    <property type="family name" value="Abhydrolase_9"/>
</dbReference>
<name>A0A077M1H7_9MICO</name>
<sequence length="466" mass="48539">MTTTVLPRRHASTPPEPRRGAWAPAPTDVTARPSLPTASDHGRRPPRSARTGRIAAGRQARLTLHPVTLVVRSVAVVLGLLPSALPHSAWIQAGVVLTVLLLAQPVVALGRRRWPAAAAGRLLLRAVGMGLAVALPLEVVAAERLRTATGMATSGPAYWLAVAVLVTGAVLLARGIVTGVRRSGRFVARGWRGTLLAVLVVVLGWAALSAFAPSPRPGAPDPQERPLAVASPVGAVRVYAAARPGETLTARATRAADALVAAGGLHRRHVVVMFPTGSGWVDPTAVEGFEDRFGADVAEVSMQSTTTPSWVAYLFQRGSADAGARALFTAVADRIDALPPAQRPQLHLYGESLGAATGRSVFADHRTAARAADSVCSVLWVGPPGGHGLPARATSRVRQAVVANPTDPVVHTHLDSVVVPSGDSTRPWLPVVSFVQQGADFVASRSVPVGTGHRYGPHQADALPTC</sequence>
<proteinExistence type="predicted"/>
<reference evidence="4 5" key="1">
    <citation type="journal article" date="2013" name="ISME J.">
        <title>A metabolic model for members of the genus Tetrasphaera involved in enhanced biological phosphorus removal.</title>
        <authorList>
            <person name="Kristiansen R."/>
            <person name="Nguyen H.T.T."/>
            <person name="Saunders A.M."/>
            <person name="Nielsen J.L."/>
            <person name="Wimmer R."/>
            <person name="Le V.Q."/>
            <person name="McIlroy S.J."/>
            <person name="Petrovski S."/>
            <person name="Seviour R.J."/>
            <person name="Calteau A."/>
            <person name="Nielsen K.L."/>
            <person name="Nielsen P.H."/>
        </authorList>
    </citation>
    <scope>NUCLEOTIDE SEQUENCE [LARGE SCALE GENOMIC DNA]</scope>
    <source>
        <strain evidence="4 5">T1-X7</strain>
    </source>
</reference>
<feature type="transmembrane region" description="Helical" evidence="2">
    <location>
        <begin position="122"/>
        <end position="142"/>
    </location>
</feature>
<evidence type="ECO:0000313" key="5">
    <source>
        <dbReference type="Proteomes" id="UP000035721"/>
    </source>
</evidence>
<evidence type="ECO:0000256" key="1">
    <source>
        <dbReference type="SAM" id="MobiDB-lite"/>
    </source>
</evidence>
<evidence type="ECO:0000259" key="3">
    <source>
        <dbReference type="Pfam" id="PF10081"/>
    </source>
</evidence>
<dbReference type="OrthoDB" id="4397445at2"/>
<feature type="region of interest" description="Disordered" evidence="1">
    <location>
        <begin position="1"/>
        <end position="52"/>
    </location>
</feature>
<dbReference type="Pfam" id="PF10081">
    <property type="entry name" value="Abhydrolase_9"/>
    <property type="match status" value="1"/>
</dbReference>
<accession>A0A077M1H7</accession>
<dbReference type="EMBL" id="CAJB01000165">
    <property type="protein sequence ID" value="CCH78059.1"/>
    <property type="molecule type" value="Genomic_DNA"/>
</dbReference>
<keyword evidence="2" id="KW-1133">Transmembrane helix</keyword>
<protein>
    <recommendedName>
        <fullName evidence="3">Alpha/beta-hydrolase catalytic domain-containing protein</fullName>
    </recommendedName>
</protein>
<comment type="caution">
    <text evidence="4">The sequence shown here is derived from an EMBL/GenBank/DDBJ whole genome shotgun (WGS) entry which is preliminary data.</text>
</comment>